<dbReference type="InterPro" id="IPR018485">
    <property type="entry name" value="FGGY_C"/>
</dbReference>
<dbReference type="RefSeq" id="WP_123381472.1">
    <property type="nucleotide sequence ID" value="NZ_RJKN01000013.1"/>
</dbReference>
<evidence type="ECO:0000313" key="10">
    <source>
        <dbReference type="Proteomes" id="UP000276232"/>
    </source>
</evidence>
<accession>A0A3N1G8M0</accession>
<evidence type="ECO:0000256" key="6">
    <source>
        <dbReference type="ARBA" id="ARBA00023308"/>
    </source>
</evidence>
<comment type="similarity">
    <text evidence="1">Belongs to the FGGY kinase family.</text>
</comment>
<keyword evidence="10" id="KW-1185">Reference proteome</keyword>
<dbReference type="EMBL" id="RJKN01000013">
    <property type="protein sequence ID" value="ROP26572.1"/>
    <property type="molecule type" value="Genomic_DNA"/>
</dbReference>
<keyword evidence="4 9" id="KW-0418">Kinase</keyword>
<proteinExistence type="inferred from homology"/>
<evidence type="ECO:0000256" key="5">
    <source>
        <dbReference type="ARBA" id="ARBA00022840"/>
    </source>
</evidence>
<organism evidence="9 10">
    <name type="scientific">Pseudokineococcus lusitanus</name>
    <dbReference type="NCBI Taxonomy" id="763993"/>
    <lineage>
        <taxon>Bacteria</taxon>
        <taxon>Bacillati</taxon>
        <taxon>Actinomycetota</taxon>
        <taxon>Actinomycetes</taxon>
        <taxon>Kineosporiales</taxon>
        <taxon>Kineosporiaceae</taxon>
        <taxon>Pseudokineococcus</taxon>
    </lineage>
</organism>
<dbReference type="GO" id="GO:0008993">
    <property type="term" value="F:rhamnulokinase activity"/>
    <property type="evidence" value="ECO:0007669"/>
    <property type="project" value="InterPro"/>
</dbReference>
<dbReference type="SUPFAM" id="SSF53067">
    <property type="entry name" value="Actin-like ATPase domain"/>
    <property type="match status" value="2"/>
</dbReference>
<name>A0A3N1G8M0_9ACTN</name>
<sequence>MTRPAPGGGPGTHAAVDLGASSGRVMLGRAGPDLLELEEVARFRNGAVEVAAGPDGTAARLHWDVLGLWRDAVAGLADAAHRAGPDGVRSVGVDTWAVDYALLDADGGLLGTPRSYRDARTDGVARLVHERLDAPALYARNGLQHLPFTTIYQLVAEGRGPLLDVAARLLLLPDLLGYWLSGHQVAESTNASTTGLADVRTGRWAPDLVALAGVAPSLLPDVVDAGTVLGPLLPAVADRTRLAGTELVAVGSHDTASAVVGVPAEDERFAYVACGTWGLVGVELEEPVLTPESLAAGFTNERGVDGRVRYLHNVMGLWVLQCCLDEWRGEGEADLGRLLAAAEELPPGGPVVDVDDPAFLPPGPMVGRVRRACEAAGQPVPVERAAVVRCVLDSLAAAFARAVEDAVRLSGRDVDVVHLVGGGARNELLCRLTADACGRPVLAGPVEATALGNVLVQARATGALTGALEDLRALVRRTHALRRYEPAASRRR</sequence>
<evidence type="ECO:0000256" key="2">
    <source>
        <dbReference type="ARBA" id="ARBA00022679"/>
    </source>
</evidence>
<evidence type="ECO:0000256" key="1">
    <source>
        <dbReference type="ARBA" id="ARBA00009156"/>
    </source>
</evidence>
<comment type="caution">
    <text evidence="9">The sequence shown here is derived from an EMBL/GenBank/DDBJ whole genome shotgun (WGS) entry which is preliminary data.</text>
</comment>
<dbReference type="InterPro" id="IPR018484">
    <property type="entry name" value="FGGY_N"/>
</dbReference>
<feature type="domain" description="Carbohydrate kinase FGGY N-terminal" evidence="7">
    <location>
        <begin position="61"/>
        <end position="261"/>
    </location>
</feature>
<evidence type="ECO:0000256" key="4">
    <source>
        <dbReference type="ARBA" id="ARBA00022777"/>
    </source>
</evidence>
<feature type="domain" description="Carbohydrate kinase FGGY C-terminal" evidence="8">
    <location>
        <begin position="270"/>
        <end position="460"/>
    </location>
</feature>
<dbReference type="AlphaFoldDB" id="A0A3N1G8M0"/>
<evidence type="ECO:0000256" key="3">
    <source>
        <dbReference type="ARBA" id="ARBA00022741"/>
    </source>
</evidence>
<dbReference type="OrthoDB" id="9761504at2"/>
<dbReference type="Proteomes" id="UP000276232">
    <property type="component" value="Unassembled WGS sequence"/>
</dbReference>
<dbReference type="InterPro" id="IPR050406">
    <property type="entry name" value="FGGY_Carb_Kinase"/>
</dbReference>
<dbReference type="Gene3D" id="3.30.420.40">
    <property type="match status" value="2"/>
</dbReference>
<evidence type="ECO:0000259" key="7">
    <source>
        <dbReference type="Pfam" id="PF00370"/>
    </source>
</evidence>
<dbReference type="Pfam" id="PF00370">
    <property type="entry name" value="FGGY_N"/>
    <property type="match status" value="1"/>
</dbReference>
<dbReference type="GO" id="GO:0019301">
    <property type="term" value="P:rhamnose catabolic process"/>
    <property type="evidence" value="ECO:0007669"/>
    <property type="project" value="InterPro"/>
</dbReference>
<keyword evidence="3" id="KW-0547">Nucleotide-binding</keyword>
<dbReference type="InterPro" id="IPR013449">
    <property type="entry name" value="Rhamnulokinase"/>
</dbReference>
<keyword evidence="5" id="KW-0067">ATP-binding</keyword>
<keyword evidence="6" id="KW-0684">Rhamnose metabolism</keyword>
<evidence type="ECO:0000313" key="9">
    <source>
        <dbReference type="EMBL" id="ROP26572.1"/>
    </source>
</evidence>
<keyword evidence="2" id="KW-0808">Transferase</keyword>
<dbReference type="CDD" id="cd07771">
    <property type="entry name" value="ASKHA_NBD_FGGY_RhaB-like"/>
    <property type="match status" value="1"/>
</dbReference>
<evidence type="ECO:0000259" key="8">
    <source>
        <dbReference type="Pfam" id="PF02782"/>
    </source>
</evidence>
<gene>
    <name evidence="9" type="ORF">EDC03_3422</name>
</gene>
<dbReference type="GO" id="GO:0005524">
    <property type="term" value="F:ATP binding"/>
    <property type="evidence" value="ECO:0007669"/>
    <property type="project" value="UniProtKB-KW"/>
</dbReference>
<reference evidence="9 10" key="1">
    <citation type="journal article" date="2015" name="Stand. Genomic Sci.">
        <title>Genomic Encyclopedia of Bacterial and Archaeal Type Strains, Phase III: the genomes of soil and plant-associated and newly described type strains.</title>
        <authorList>
            <person name="Whitman W.B."/>
            <person name="Woyke T."/>
            <person name="Klenk H.P."/>
            <person name="Zhou Y."/>
            <person name="Lilburn T.G."/>
            <person name="Beck B.J."/>
            <person name="De Vos P."/>
            <person name="Vandamme P."/>
            <person name="Eisen J.A."/>
            <person name="Garrity G."/>
            <person name="Hugenholtz P."/>
            <person name="Kyrpides N.C."/>
        </authorList>
    </citation>
    <scope>NUCLEOTIDE SEQUENCE [LARGE SCALE GENOMIC DNA]</scope>
    <source>
        <strain evidence="9 10">CECT 7306</strain>
    </source>
</reference>
<protein>
    <submittedName>
        <fullName evidence="9">Rhamnulokinase</fullName>
    </submittedName>
</protein>
<dbReference type="InterPro" id="IPR043129">
    <property type="entry name" value="ATPase_NBD"/>
</dbReference>
<dbReference type="Pfam" id="PF02782">
    <property type="entry name" value="FGGY_C"/>
    <property type="match status" value="1"/>
</dbReference>
<dbReference type="InParanoid" id="A0A3N1G8M0"/>
<dbReference type="PANTHER" id="PTHR43095">
    <property type="entry name" value="SUGAR KINASE"/>
    <property type="match status" value="1"/>
</dbReference>